<dbReference type="GO" id="GO:0031405">
    <property type="term" value="F:lipoic acid binding"/>
    <property type="evidence" value="ECO:0007669"/>
    <property type="project" value="TreeGrafter"/>
</dbReference>
<dbReference type="SUPFAM" id="SSF51230">
    <property type="entry name" value="Single hybrid motif"/>
    <property type="match status" value="1"/>
</dbReference>
<dbReference type="AlphaFoldDB" id="A0A1G2DH14"/>
<evidence type="ECO:0000256" key="1">
    <source>
        <dbReference type="ARBA" id="ARBA00001938"/>
    </source>
</evidence>
<dbReference type="Pfam" id="PF02817">
    <property type="entry name" value="E3_binding"/>
    <property type="match status" value="1"/>
</dbReference>
<dbReference type="InterPro" id="IPR023213">
    <property type="entry name" value="CAT-like_dom_sf"/>
</dbReference>
<dbReference type="EMBL" id="MHLO01000024">
    <property type="protein sequence ID" value="OGZ12078.1"/>
    <property type="molecule type" value="Genomic_DNA"/>
</dbReference>
<dbReference type="Gene3D" id="4.10.320.10">
    <property type="entry name" value="E3-binding domain"/>
    <property type="match status" value="1"/>
</dbReference>
<dbReference type="CDD" id="cd06849">
    <property type="entry name" value="lipoyl_domain"/>
    <property type="match status" value="1"/>
</dbReference>
<proteinExistence type="inferred from homology"/>
<comment type="cofactor">
    <cofactor evidence="1 6">
        <name>(R)-lipoate</name>
        <dbReference type="ChEBI" id="CHEBI:83088"/>
    </cofactor>
</comment>
<evidence type="ECO:0000256" key="6">
    <source>
        <dbReference type="RuleBase" id="RU003423"/>
    </source>
</evidence>
<evidence type="ECO:0000256" key="3">
    <source>
        <dbReference type="ARBA" id="ARBA00022679"/>
    </source>
</evidence>
<comment type="caution">
    <text evidence="9">The sequence shown here is derived from an EMBL/GenBank/DDBJ whole genome shotgun (WGS) entry which is preliminary data.</text>
</comment>
<gene>
    <name evidence="9" type="ORF">A3C93_03170</name>
</gene>
<evidence type="ECO:0000259" key="8">
    <source>
        <dbReference type="PROSITE" id="PS50968"/>
    </source>
</evidence>
<accession>A0A1G2DH14</accession>
<protein>
    <recommendedName>
        <fullName evidence="6">Dihydrolipoamide acetyltransferase component of pyruvate dehydrogenase complex</fullName>
        <ecNumber evidence="6">2.3.1.-</ecNumber>
    </recommendedName>
</protein>
<sequence>MKIFKLPDLGEGLPEAEVREWHVAAGSTVAADQILVSVETAKALMEIPSPWSGRIERLCADVGAVVPTGSPLVEFADDTDAKVLPAGETTPKPDPQAPTPEPTNRPAQDTHADGTRAKMLLSTRMFARELGIDPDKVDPTGAEGIVTKEDVARGKAKVAERPESEERLGGIRKVMAEAMALSQREVAAVTIIEDADIEDWNDRSTTMPRLVRALLSGVRAEPALNAFYDRTRLVRRLVRSVSVGIAVDMAEGLLVPVLHNAEQIRHEELGLRIKELVSNARKRTLAPEQLRGNTITLTNFGAIAGRYSTPIVVPPTVAILGAGRVYLVPALRDNALANRRKLPLSLTFDHRALTGGEAARFFAAVIADLEKTD</sequence>
<dbReference type="InterPro" id="IPR011053">
    <property type="entry name" value="Single_hybrid_motif"/>
</dbReference>
<evidence type="ECO:0000313" key="10">
    <source>
        <dbReference type="Proteomes" id="UP000178636"/>
    </source>
</evidence>
<keyword evidence="3 6" id="KW-0808">Transferase</keyword>
<dbReference type="InterPro" id="IPR036625">
    <property type="entry name" value="E3-bd_dom_sf"/>
</dbReference>
<evidence type="ECO:0000256" key="2">
    <source>
        <dbReference type="ARBA" id="ARBA00007317"/>
    </source>
</evidence>
<evidence type="ECO:0000256" key="4">
    <source>
        <dbReference type="ARBA" id="ARBA00022823"/>
    </source>
</evidence>
<keyword evidence="4 6" id="KW-0450">Lipoyl</keyword>
<dbReference type="SUPFAM" id="SSF47005">
    <property type="entry name" value="Peripheral subunit-binding domain of 2-oxo acid dehydrogenase complex"/>
    <property type="match status" value="1"/>
</dbReference>
<dbReference type="SUPFAM" id="SSF52777">
    <property type="entry name" value="CoA-dependent acyltransferases"/>
    <property type="match status" value="1"/>
</dbReference>
<dbReference type="Gene3D" id="3.30.559.10">
    <property type="entry name" value="Chloramphenicol acetyltransferase-like domain"/>
    <property type="match status" value="1"/>
</dbReference>
<evidence type="ECO:0000256" key="5">
    <source>
        <dbReference type="ARBA" id="ARBA00023315"/>
    </source>
</evidence>
<dbReference type="Pfam" id="PF00198">
    <property type="entry name" value="2-oxoacid_dh"/>
    <property type="match status" value="1"/>
</dbReference>
<dbReference type="GO" id="GO:0005737">
    <property type="term" value="C:cytoplasm"/>
    <property type="evidence" value="ECO:0007669"/>
    <property type="project" value="TreeGrafter"/>
</dbReference>
<comment type="similarity">
    <text evidence="2 6">Belongs to the 2-oxoacid dehydrogenase family.</text>
</comment>
<evidence type="ECO:0000256" key="7">
    <source>
        <dbReference type="SAM" id="MobiDB-lite"/>
    </source>
</evidence>
<organism evidence="9 10">
    <name type="scientific">Candidatus Lloydbacteria bacterium RIFCSPHIGHO2_02_FULL_54_17</name>
    <dbReference type="NCBI Taxonomy" id="1798664"/>
    <lineage>
        <taxon>Bacteria</taxon>
        <taxon>Candidatus Lloydiibacteriota</taxon>
    </lineage>
</organism>
<feature type="compositionally biased region" description="Pro residues" evidence="7">
    <location>
        <begin position="92"/>
        <end position="103"/>
    </location>
</feature>
<dbReference type="STRING" id="1798664.A3C93_03170"/>
<name>A0A1G2DH14_9BACT</name>
<dbReference type="PANTHER" id="PTHR43178:SF12">
    <property type="entry name" value="DIHYDROLIPOAMIDE ACETYLTRANSFERASE COMPONENT OF PYRUVATE DEHYDROGENASE COMPLEX"/>
    <property type="match status" value="1"/>
</dbReference>
<dbReference type="Pfam" id="PF00364">
    <property type="entry name" value="Biotin_lipoyl"/>
    <property type="match status" value="1"/>
</dbReference>
<dbReference type="PANTHER" id="PTHR43178">
    <property type="entry name" value="DIHYDROLIPOAMIDE ACETYLTRANSFERASE COMPONENT OF PYRUVATE DEHYDROGENASE COMPLEX"/>
    <property type="match status" value="1"/>
</dbReference>
<dbReference type="InterPro" id="IPR000089">
    <property type="entry name" value="Biotin_lipoyl"/>
</dbReference>
<dbReference type="InterPro" id="IPR050743">
    <property type="entry name" value="2-oxoacid_DH_E2_comp"/>
</dbReference>
<dbReference type="Gene3D" id="2.40.50.100">
    <property type="match status" value="1"/>
</dbReference>
<reference evidence="9 10" key="1">
    <citation type="journal article" date="2016" name="Nat. Commun.">
        <title>Thousands of microbial genomes shed light on interconnected biogeochemical processes in an aquifer system.</title>
        <authorList>
            <person name="Anantharaman K."/>
            <person name="Brown C.T."/>
            <person name="Hug L.A."/>
            <person name="Sharon I."/>
            <person name="Castelle C.J."/>
            <person name="Probst A.J."/>
            <person name="Thomas B.C."/>
            <person name="Singh A."/>
            <person name="Wilkins M.J."/>
            <person name="Karaoz U."/>
            <person name="Brodie E.L."/>
            <person name="Williams K.H."/>
            <person name="Hubbard S.S."/>
            <person name="Banfield J.F."/>
        </authorList>
    </citation>
    <scope>NUCLEOTIDE SEQUENCE [LARGE SCALE GENOMIC DNA]</scope>
</reference>
<dbReference type="InterPro" id="IPR001078">
    <property type="entry name" value="2-oxoacid_DH_actylTfrase"/>
</dbReference>
<evidence type="ECO:0000313" key="9">
    <source>
        <dbReference type="EMBL" id="OGZ12078.1"/>
    </source>
</evidence>
<keyword evidence="5 6" id="KW-0012">Acyltransferase</keyword>
<feature type="region of interest" description="Disordered" evidence="7">
    <location>
        <begin position="83"/>
        <end position="113"/>
    </location>
</feature>
<feature type="domain" description="Lipoyl-binding" evidence="8">
    <location>
        <begin position="1"/>
        <end position="76"/>
    </location>
</feature>
<dbReference type="InterPro" id="IPR004167">
    <property type="entry name" value="PSBD"/>
</dbReference>
<dbReference type="EC" id="2.3.1.-" evidence="6"/>
<dbReference type="GO" id="GO:0016407">
    <property type="term" value="F:acetyltransferase activity"/>
    <property type="evidence" value="ECO:0007669"/>
    <property type="project" value="TreeGrafter"/>
</dbReference>
<dbReference type="PROSITE" id="PS50968">
    <property type="entry name" value="BIOTINYL_LIPOYL"/>
    <property type="match status" value="1"/>
</dbReference>
<dbReference type="Proteomes" id="UP000178636">
    <property type="component" value="Unassembled WGS sequence"/>
</dbReference>